<dbReference type="EMBL" id="RSED01000001">
    <property type="protein sequence ID" value="RRS06403.1"/>
    <property type="molecule type" value="Genomic_DNA"/>
</dbReference>
<keyword evidence="2" id="KW-1185">Reference proteome</keyword>
<protein>
    <submittedName>
        <fullName evidence="1">Uncharacterized protein</fullName>
    </submittedName>
</protein>
<sequence>MEMSSRDVIEHMFAQRVSNPASWFRNSRALFAAARASRDRFPSTVDMRDRADLDRVTSMLYGFGLECLFKAVIVLADFGDPNAEEWTPAATFPKKLGTHDLVKLAGMISTDLVTKHELALGYFTEAAVWMGRYPCSKDGAEGSICIVPRFFADAEAIYAEYAIQFSISG</sequence>
<dbReference type="Proteomes" id="UP000269265">
    <property type="component" value="Unassembled WGS sequence"/>
</dbReference>
<evidence type="ECO:0000313" key="2">
    <source>
        <dbReference type="Proteomes" id="UP000269265"/>
    </source>
</evidence>
<name>A0A426VHL3_9BURK</name>
<dbReference type="RefSeq" id="WP_125241545.1">
    <property type="nucleotide sequence ID" value="NZ_RSED01000001.1"/>
</dbReference>
<dbReference type="AlphaFoldDB" id="A0A426VHL3"/>
<evidence type="ECO:0000313" key="1">
    <source>
        <dbReference type="EMBL" id="RRS06403.1"/>
    </source>
</evidence>
<gene>
    <name evidence="1" type="ORF">EIP75_02130</name>
</gene>
<proteinExistence type="predicted"/>
<reference evidence="1 2" key="1">
    <citation type="submission" date="2018-12" db="EMBL/GenBank/DDBJ databases">
        <title>The whole draft genome of Aquabacterium sp. SJQ9.</title>
        <authorList>
            <person name="Sun L."/>
            <person name="Gao X."/>
            <person name="Chen W."/>
            <person name="Huang K."/>
        </authorList>
    </citation>
    <scope>NUCLEOTIDE SEQUENCE [LARGE SCALE GENOMIC DNA]</scope>
    <source>
        <strain evidence="1 2">SJQ9</strain>
    </source>
</reference>
<comment type="caution">
    <text evidence="1">The sequence shown here is derived from an EMBL/GenBank/DDBJ whole genome shotgun (WGS) entry which is preliminary data.</text>
</comment>
<organism evidence="1 2">
    <name type="scientific">Aquabacterium soli</name>
    <dbReference type="NCBI Taxonomy" id="2493092"/>
    <lineage>
        <taxon>Bacteria</taxon>
        <taxon>Pseudomonadati</taxon>
        <taxon>Pseudomonadota</taxon>
        <taxon>Betaproteobacteria</taxon>
        <taxon>Burkholderiales</taxon>
        <taxon>Aquabacterium</taxon>
    </lineage>
</organism>
<accession>A0A426VHL3</accession>
<dbReference type="OrthoDB" id="8225338at2"/>